<keyword evidence="2" id="KW-1185">Reference proteome</keyword>
<organism evidence="1 2">
    <name type="scientific">Neofusicoccum parvum</name>
    <dbReference type="NCBI Taxonomy" id="310453"/>
    <lineage>
        <taxon>Eukaryota</taxon>
        <taxon>Fungi</taxon>
        <taxon>Dikarya</taxon>
        <taxon>Ascomycota</taxon>
        <taxon>Pezizomycotina</taxon>
        <taxon>Dothideomycetes</taxon>
        <taxon>Dothideomycetes incertae sedis</taxon>
        <taxon>Botryosphaeriales</taxon>
        <taxon>Botryosphaeriaceae</taxon>
        <taxon>Neofusicoccum</taxon>
    </lineage>
</organism>
<protein>
    <submittedName>
        <fullName evidence="1">ThiJ/PfpI</fullName>
    </submittedName>
</protein>
<evidence type="ECO:0000313" key="2">
    <source>
        <dbReference type="Proteomes" id="UP001165186"/>
    </source>
</evidence>
<reference evidence="1" key="1">
    <citation type="submission" date="2024-09" db="EMBL/GenBank/DDBJ databases">
        <title>Draft Genome Sequences of Neofusicoccum parvum.</title>
        <authorList>
            <person name="Ashida A."/>
            <person name="Camagna M."/>
            <person name="Tanaka A."/>
            <person name="Takemoto D."/>
        </authorList>
    </citation>
    <scope>NUCLEOTIDE SEQUENCE</scope>
    <source>
        <strain evidence="1">PPO83</strain>
    </source>
</reference>
<evidence type="ECO:0000313" key="1">
    <source>
        <dbReference type="EMBL" id="GME49604.1"/>
    </source>
</evidence>
<comment type="caution">
    <text evidence="1">The sequence shown here is derived from an EMBL/GenBank/DDBJ whole genome shotgun (WGS) entry which is preliminary data.</text>
</comment>
<accession>A0ACB5SNB6</accession>
<gene>
    <name evidence="1" type="primary">g5019</name>
    <name evidence="1" type="ORF">NpPPO83_00005019</name>
</gene>
<proteinExistence type="predicted"/>
<name>A0ACB5SNB6_9PEZI</name>
<sequence length="239" mass="24687">MASKTPLEVGVLLVDDAVQYTDIAPVDVLAMLTPEFVGMLGPALAPLQSQTVPMNISYIHERGTGHVTLSAANAKLAITHSLTTAPAPDILVIPGPAPTPVPRPAISAYIREAVGRGATVLSICTGALATAGSGVLDGRTATAPLVLGVLGQLRDAHPLVRWRGGRRWERSAGTGGAGDVWTSGAVFNGVDLVCAFMRARFPDSRQLVDLMVEMAGVAGRPVEYGPEEAALETAYASAG</sequence>
<dbReference type="EMBL" id="BSXG01000156">
    <property type="protein sequence ID" value="GME49604.1"/>
    <property type="molecule type" value="Genomic_DNA"/>
</dbReference>
<dbReference type="Proteomes" id="UP001165186">
    <property type="component" value="Unassembled WGS sequence"/>
</dbReference>